<organism evidence="3 4">
    <name type="scientific">Oryzomicrobium terrae</name>
    <dbReference type="NCBI Taxonomy" id="1735038"/>
    <lineage>
        <taxon>Bacteria</taxon>
        <taxon>Pseudomonadati</taxon>
        <taxon>Pseudomonadota</taxon>
        <taxon>Betaproteobacteria</taxon>
        <taxon>Rhodocyclales</taxon>
        <taxon>Rhodocyclaceae</taxon>
        <taxon>Oryzomicrobium</taxon>
    </lineage>
</organism>
<dbReference type="GO" id="GO:0006935">
    <property type="term" value="P:chemotaxis"/>
    <property type="evidence" value="ECO:0007669"/>
    <property type="project" value="UniProtKB-KW"/>
</dbReference>
<keyword evidence="4" id="KW-1185">Reference proteome</keyword>
<dbReference type="EMBL" id="CP022579">
    <property type="protein sequence ID" value="QEL64452.1"/>
    <property type="molecule type" value="Genomic_DNA"/>
</dbReference>
<keyword evidence="1" id="KW-0145">Chemotaxis</keyword>
<proteinExistence type="predicted"/>
<dbReference type="KEGG" id="otr:OTERR_09760"/>
<sequence length="159" mass="17488">MLHRDLKAEDIEVFSQALVEYFQVTTGEAALVRSAYLLDSGEPALWNDFNGLINVTGGYRGSVCFSAPREMLSHVLLLAGEQVFTDERHSDIVGEIANTLSGRARRHFGEGLEISVPIAFPGRVATAPSAETFTSLPFAIPLAWYGYQADLVVRLDRRS</sequence>
<evidence type="ECO:0000313" key="3">
    <source>
        <dbReference type="EMBL" id="QEL64452.1"/>
    </source>
</evidence>
<protein>
    <submittedName>
        <fullName evidence="3">Chemotaxis protein CheX</fullName>
    </submittedName>
</protein>
<evidence type="ECO:0000313" key="4">
    <source>
        <dbReference type="Proteomes" id="UP000323671"/>
    </source>
</evidence>
<evidence type="ECO:0000259" key="2">
    <source>
        <dbReference type="Pfam" id="PF13690"/>
    </source>
</evidence>
<dbReference type="Proteomes" id="UP000323671">
    <property type="component" value="Chromosome"/>
</dbReference>
<dbReference type="RefSeq" id="WP_149425041.1">
    <property type="nucleotide sequence ID" value="NZ_CP022579.1"/>
</dbReference>
<dbReference type="InterPro" id="IPR028976">
    <property type="entry name" value="CheC-like_sf"/>
</dbReference>
<feature type="domain" description="Chemotaxis phosphatase CheX-like" evidence="2">
    <location>
        <begin position="50"/>
        <end position="138"/>
    </location>
</feature>
<accession>A0A5C1E6A2</accession>
<dbReference type="InterPro" id="IPR028051">
    <property type="entry name" value="CheX-like_dom"/>
</dbReference>
<reference evidence="3 4" key="1">
    <citation type="submission" date="2017-07" db="EMBL/GenBank/DDBJ databases">
        <title>Complete genome sequence of Oryzomicrobium terrae TPP412.</title>
        <authorList>
            <person name="Chiu L.-W."/>
            <person name="Lo K.-J."/>
            <person name="Tsai Y.-M."/>
            <person name="Lin S.-S."/>
            <person name="Kuo C.-H."/>
            <person name="Liu C.-T."/>
        </authorList>
    </citation>
    <scope>NUCLEOTIDE SEQUENCE [LARGE SCALE GENOMIC DNA]</scope>
    <source>
        <strain evidence="3 4">TPP412</strain>
    </source>
</reference>
<dbReference type="Pfam" id="PF13690">
    <property type="entry name" value="CheX"/>
    <property type="match status" value="1"/>
</dbReference>
<gene>
    <name evidence="3" type="primary">cheX</name>
    <name evidence="3" type="ORF">OTERR_09760</name>
</gene>
<dbReference type="Gene3D" id="3.40.1550.10">
    <property type="entry name" value="CheC-like"/>
    <property type="match status" value="1"/>
</dbReference>
<name>A0A5C1E6A2_9RHOO</name>
<dbReference type="AlphaFoldDB" id="A0A5C1E6A2"/>
<dbReference type="SUPFAM" id="SSF103039">
    <property type="entry name" value="CheC-like"/>
    <property type="match status" value="1"/>
</dbReference>
<evidence type="ECO:0000256" key="1">
    <source>
        <dbReference type="ARBA" id="ARBA00022500"/>
    </source>
</evidence>